<feature type="region of interest" description="Disordered" evidence="1">
    <location>
        <begin position="102"/>
        <end position="124"/>
    </location>
</feature>
<keyword evidence="3" id="KW-1185">Reference proteome</keyword>
<evidence type="ECO:0000313" key="2">
    <source>
        <dbReference type="EMBL" id="QQP54160.1"/>
    </source>
</evidence>
<dbReference type="EMBL" id="CP045893">
    <property type="protein sequence ID" value="QQP54160.1"/>
    <property type="molecule type" value="Genomic_DNA"/>
</dbReference>
<evidence type="ECO:0000313" key="3">
    <source>
        <dbReference type="Proteomes" id="UP000595437"/>
    </source>
</evidence>
<dbReference type="AlphaFoldDB" id="A0A7T8KDZ6"/>
<gene>
    <name evidence="2" type="ORF">FKW44_006899</name>
</gene>
<name>A0A7T8KDZ6_CALRO</name>
<evidence type="ECO:0000256" key="1">
    <source>
        <dbReference type="SAM" id="MobiDB-lite"/>
    </source>
</evidence>
<reference evidence="3" key="1">
    <citation type="submission" date="2021-01" db="EMBL/GenBank/DDBJ databases">
        <title>Caligus Genome Assembly.</title>
        <authorList>
            <person name="Gallardo-Escarate C."/>
        </authorList>
    </citation>
    <scope>NUCLEOTIDE SEQUENCE [LARGE SCALE GENOMIC DNA]</scope>
</reference>
<protein>
    <submittedName>
        <fullName evidence="2">Uncharacterized protein</fullName>
    </submittedName>
</protein>
<feature type="non-terminal residue" evidence="2">
    <location>
        <position position="1"/>
    </location>
</feature>
<feature type="compositionally biased region" description="Basic residues" evidence="1">
    <location>
        <begin position="114"/>
        <end position="124"/>
    </location>
</feature>
<proteinExistence type="predicted"/>
<organism evidence="2 3">
    <name type="scientific">Caligus rogercresseyi</name>
    <name type="common">Sea louse</name>
    <dbReference type="NCBI Taxonomy" id="217165"/>
    <lineage>
        <taxon>Eukaryota</taxon>
        <taxon>Metazoa</taxon>
        <taxon>Ecdysozoa</taxon>
        <taxon>Arthropoda</taxon>
        <taxon>Crustacea</taxon>
        <taxon>Multicrustacea</taxon>
        <taxon>Hexanauplia</taxon>
        <taxon>Copepoda</taxon>
        <taxon>Siphonostomatoida</taxon>
        <taxon>Caligidae</taxon>
        <taxon>Caligus</taxon>
    </lineage>
</organism>
<dbReference type="Proteomes" id="UP000595437">
    <property type="component" value="Chromosome 4"/>
</dbReference>
<accession>A0A7T8KDZ6</accession>
<sequence>ISSNSSMTRGSSASTNLYVLELHSKTESSGSSPGFWEGPTDVMGGTVGTFIKKSPLKARPSRPGLFRIHPVRFAFFFPVIDPDSPRARVQGIALEAPETSRWNTNSNVEDPKYKRSRIHRIPEK</sequence>